<feature type="binding site" evidence="9">
    <location>
        <begin position="108"/>
        <end position="118"/>
    </location>
    <ligand>
        <name>ATP</name>
        <dbReference type="ChEBI" id="CHEBI:30616"/>
    </ligand>
</feature>
<dbReference type="Pfam" id="PF08544">
    <property type="entry name" value="GHMP_kinases_C"/>
    <property type="match status" value="1"/>
</dbReference>
<evidence type="ECO:0000256" key="6">
    <source>
        <dbReference type="ARBA" id="ARBA00022777"/>
    </source>
</evidence>
<dbReference type="Proteomes" id="UP000000844">
    <property type="component" value="Chromosome"/>
</dbReference>
<evidence type="ECO:0000256" key="4">
    <source>
        <dbReference type="ARBA" id="ARBA00022679"/>
    </source>
</evidence>
<dbReference type="NCBIfam" id="TIGR00154">
    <property type="entry name" value="ispE"/>
    <property type="match status" value="1"/>
</dbReference>
<reference evidence="12 13" key="1">
    <citation type="journal article" date="2009" name="Stand. Genomic Sci.">
        <title>Complete genome sequence of Stackebrandtia nassauensis type strain (LLR-40K-21).</title>
        <authorList>
            <person name="Munk C."/>
            <person name="Lapidus A."/>
            <person name="Copeland A."/>
            <person name="Jando M."/>
            <person name="Mayilraj S."/>
            <person name="Glavina Del Rio T."/>
            <person name="Nolan M."/>
            <person name="Chen F."/>
            <person name="Lucas S."/>
            <person name="Tice H."/>
            <person name="Cheng J.F."/>
            <person name="Han C."/>
            <person name="Detter J.C."/>
            <person name="Bruce D."/>
            <person name="Goodwin L."/>
            <person name="Chain P."/>
            <person name="Pitluck S."/>
            <person name="Goker M."/>
            <person name="Ovchinikova G."/>
            <person name="Pati A."/>
            <person name="Ivanova N."/>
            <person name="Mavromatis K."/>
            <person name="Chen A."/>
            <person name="Palaniappan K."/>
            <person name="Land M."/>
            <person name="Hauser L."/>
            <person name="Chang Y.J."/>
            <person name="Jeffries C.D."/>
            <person name="Bristow J."/>
            <person name="Eisen J.A."/>
            <person name="Markowitz V."/>
            <person name="Hugenholtz P."/>
            <person name="Kyrpides N.C."/>
            <person name="Klenk H.P."/>
        </authorList>
    </citation>
    <scope>NUCLEOTIDE SEQUENCE [LARGE SCALE GENOMIC DNA]</scope>
    <source>
        <strain evidence="13">DSM 44728 / CIP 108903 / NRRL B-16338 / NBRC 102104 / LLR-40K-21</strain>
    </source>
</reference>
<protein>
    <recommendedName>
        <fullName evidence="3 9">4-diphosphocytidyl-2-C-methyl-D-erythritol kinase</fullName>
        <shortName evidence="9">CMK</shortName>
        <ecNumber evidence="2 9">2.7.1.148</ecNumber>
    </recommendedName>
    <alternativeName>
        <fullName evidence="8 9">4-(cytidine-5'-diphospho)-2-C-methyl-D-erythritol kinase</fullName>
    </alternativeName>
</protein>
<evidence type="ECO:0000256" key="8">
    <source>
        <dbReference type="ARBA" id="ARBA00032554"/>
    </source>
</evidence>
<dbReference type="HAMAP" id="MF_00061">
    <property type="entry name" value="IspE"/>
    <property type="match status" value="1"/>
</dbReference>
<evidence type="ECO:0000256" key="2">
    <source>
        <dbReference type="ARBA" id="ARBA00012052"/>
    </source>
</evidence>
<comment type="catalytic activity">
    <reaction evidence="9">
        <text>4-CDP-2-C-methyl-D-erythritol + ATP = 4-CDP-2-C-methyl-D-erythritol 2-phosphate + ADP + H(+)</text>
        <dbReference type="Rhea" id="RHEA:18437"/>
        <dbReference type="ChEBI" id="CHEBI:15378"/>
        <dbReference type="ChEBI" id="CHEBI:30616"/>
        <dbReference type="ChEBI" id="CHEBI:57823"/>
        <dbReference type="ChEBI" id="CHEBI:57919"/>
        <dbReference type="ChEBI" id="CHEBI:456216"/>
        <dbReference type="EC" id="2.7.1.148"/>
    </reaction>
</comment>
<feature type="active site" evidence="9">
    <location>
        <position position="21"/>
    </location>
</feature>
<keyword evidence="4 9" id="KW-0808">Transferase</keyword>
<dbReference type="PIRSF" id="PIRSF010376">
    <property type="entry name" value="IspE"/>
    <property type="match status" value="1"/>
</dbReference>
<comment type="similarity">
    <text evidence="1 9">Belongs to the GHMP kinase family. IspE subfamily.</text>
</comment>
<dbReference type="Gene3D" id="3.30.70.890">
    <property type="entry name" value="GHMP kinase, C-terminal domain"/>
    <property type="match status" value="1"/>
</dbReference>
<dbReference type="GO" id="GO:0019288">
    <property type="term" value="P:isopentenyl diphosphate biosynthetic process, methylerythritol 4-phosphate pathway"/>
    <property type="evidence" value="ECO:0007669"/>
    <property type="project" value="UniProtKB-UniRule"/>
</dbReference>
<feature type="domain" description="GHMP kinase N-terminal" evidence="10">
    <location>
        <begin position="80"/>
        <end position="157"/>
    </location>
</feature>
<dbReference type="GO" id="GO:0050515">
    <property type="term" value="F:4-(cytidine 5'-diphospho)-2-C-methyl-D-erythritol kinase activity"/>
    <property type="evidence" value="ECO:0007669"/>
    <property type="project" value="UniProtKB-UniRule"/>
</dbReference>
<dbReference type="GO" id="GO:0005524">
    <property type="term" value="F:ATP binding"/>
    <property type="evidence" value="ECO:0007669"/>
    <property type="project" value="UniProtKB-UniRule"/>
</dbReference>
<dbReference type="Pfam" id="PF00288">
    <property type="entry name" value="GHMP_kinases_N"/>
    <property type="match status" value="1"/>
</dbReference>
<evidence type="ECO:0000256" key="9">
    <source>
        <dbReference type="HAMAP-Rule" id="MF_00061"/>
    </source>
</evidence>
<proteinExistence type="inferred from homology"/>
<keyword evidence="5 9" id="KW-0547">Nucleotide-binding</keyword>
<evidence type="ECO:0000259" key="10">
    <source>
        <dbReference type="Pfam" id="PF00288"/>
    </source>
</evidence>
<feature type="active site" evidence="9">
    <location>
        <position position="149"/>
    </location>
</feature>
<accession>D3QA07</accession>
<dbReference type="InterPro" id="IPR020568">
    <property type="entry name" value="Ribosomal_Su5_D2-typ_SF"/>
</dbReference>
<dbReference type="OrthoDB" id="3173073at2"/>
<evidence type="ECO:0000256" key="3">
    <source>
        <dbReference type="ARBA" id="ARBA00017473"/>
    </source>
</evidence>
<dbReference type="SUPFAM" id="SSF54211">
    <property type="entry name" value="Ribosomal protein S5 domain 2-like"/>
    <property type="match status" value="1"/>
</dbReference>
<dbReference type="InterPro" id="IPR014721">
    <property type="entry name" value="Ribsml_uS5_D2-typ_fold_subgr"/>
</dbReference>
<dbReference type="eggNOG" id="COG1947">
    <property type="taxonomic scope" value="Bacteria"/>
</dbReference>
<dbReference type="InterPro" id="IPR013750">
    <property type="entry name" value="GHMP_kinase_C_dom"/>
</dbReference>
<dbReference type="NCBIfam" id="NF002870">
    <property type="entry name" value="PRK03188.1"/>
    <property type="match status" value="1"/>
</dbReference>
<dbReference type="GO" id="GO:0016114">
    <property type="term" value="P:terpenoid biosynthetic process"/>
    <property type="evidence" value="ECO:0007669"/>
    <property type="project" value="UniProtKB-UniRule"/>
</dbReference>
<dbReference type="PANTHER" id="PTHR43527">
    <property type="entry name" value="4-DIPHOSPHOCYTIDYL-2-C-METHYL-D-ERYTHRITOL KINASE, CHLOROPLASTIC"/>
    <property type="match status" value="1"/>
</dbReference>
<gene>
    <name evidence="9" type="primary">ispE</name>
    <name evidence="12" type="ordered locus">Snas_1009</name>
</gene>
<evidence type="ECO:0000256" key="5">
    <source>
        <dbReference type="ARBA" id="ARBA00022741"/>
    </source>
</evidence>
<dbReference type="EMBL" id="CP001778">
    <property type="protein sequence ID" value="ADD40719.1"/>
    <property type="molecule type" value="Genomic_DNA"/>
</dbReference>
<keyword evidence="6 9" id="KW-0418">Kinase</keyword>
<dbReference type="KEGG" id="sna:Snas_1009"/>
<organism evidence="12 13">
    <name type="scientific">Stackebrandtia nassauensis (strain DSM 44728 / CIP 108903 / NRRL B-16338 / NBRC 102104 / LLR-40K-21)</name>
    <dbReference type="NCBI Taxonomy" id="446470"/>
    <lineage>
        <taxon>Bacteria</taxon>
        <taxon>Bacillati</taxon>
        <taxon>Actinomycetota</taxon>
        <taxon>Actinomycetes</taxon>
        <taxon>Glycomycetales</taxon>
        <taxon>Glycomycetaceae</taxon>
        <taxon>Stackebrandtia</taxon>
    </lineage>
</organism>
<dbReference type="SUPFAM" id="SSF55060">
    <property type="entry name" value="GHMP Kinase, C-terminal domain"/>
    <property type="match status" value="1"/>
</dbReference>
<evidence type="ECO:0000259" key="11">
    <source>
        <dbReference type="Pfam" id="PF08544"/>
    </source>
</evidence>
<evidence type="ECO:0000256" key="1">
    <source>
        <dbReference type="ARBA" id="ARBA00009684"/>
    </source>
</evidence>
<evidence type="ECO:0000313" key="13">
    <source>
        <dbReference type="Proteomes" id="UP000000844"/>
    </source>
</evidence>
<sequence>MTGALAFDDGSQAVRVRVPAKINLHLGVGDRRADGYHDLTTVYQGISLYDEVTVIAGQQPGVRVEVFGDDAEAVPLGTDNLAVKAVLALGEEFGVAPAVTVRIAKRIPIAGGLAGGSADAAAALVACSRLWGMPFTDRLVKVAAGLGSDVPFCLSGGTALGTGHGERVEEVTANGRYHWVVATADGQLSTPAVYAEVDRLRESGIGSYSSAVTELLEALRTGRAEELAPQLRNDMTEAAMSLRPQLREILTAGADDGALAALLSGSGPTTLFLARDVHHATALAGRLRMRRLAREVHCVHAPAFVSVGLSPAQPG</sequence>
<dbReference type="Gene3D" id="3.30.230.10">
    <property type="match status" value="1"/>
</dbReference>
<dbReference type="PANTHER" id="PTHR43527:SF2">
    <property type="entry name" value="4-DIPHOSPHOCYTIDYL-2-C-METHYL-D-ERYTHRITOL KINASE, CHLOROPLASTIC"/>
    <property type="match status" value="1"/>
</dbReference>
<evidence type="ECO:0000256" key="7">
    <source>
        <dbReference type="ARBA" id="ARBA00022840"/>
    </source>
</evidence>
<evidence type="ECO:0000313" key="12">
    <source>
        <dbReference type="EMBL" id="ADD40719.1"/>
    </source>
</evidence>
<comment type="pathway">
    <text evidence="9">Isoprenoid biosynthesis; isopentenyl diphosphate biosynthesis via DXP pathway; isopentenyl diphosphate from 1-deoxy-D-xylulose 5-phosphate: step 3/6.</text>
</comment>
<dbReference type="EC" id="2.7.1.148" evidence="2 9"/>
<keyword evidence="13" id="KW-1185">Reference proteome</keyword>
<dbReference type="InterPro" id="IPR036554">
    <property type="entry name" value="GHMP_kinase_C_sf"/>
</dbReference>
<comment type="function">
    <text evidence="9">Catalyzes the phosphorylation of the position 2 hydroxy group of 4-diphosphocytidyl-2C-methyl-D-erythritol.</text>
</comment>
<feature type="domain" description="GHMP kinase C-terminal" evidence="11">
    <location>
        <begin position="215"/>
        <end position="285"/>
    </location>
</feature>
<dbReference type="STRING" id="446470.Snas_1009"/>
<dbReference type="RefSeq" id="WP_013016290.1">
    <property type="nucleotide sequence ID" value="NC_013947.1"/>
</dbReference>
<dbReference type="HOGENOM" id="CLU_053057_1_1_11"/>
<keyword evidence="9" id="KW-0414">Isoprene biosynthesis</keyword>
<dbReference type="InterPro" id="IPR004424">
    <property type="entry name" value="IspE"/>
</dbReference>
<dbReference type="AlphaFoldDB" id="D3QA07"/>
<name>D3QA07_STANL</name>
<dbReference type="UniPathway" id="UPA00056">
    <property type="reaction ID" value="UER00094"/>
</dbReference>
<dbReference type="InterPro" id="IPR006204">
    <property type="entry name" value="GHMP_kinase_N_dom"/>
</dbReference>
<keyword evidence="7 9" id="KW-0067">ATP-binding</keyword>